<organism evidence="1 2">
    <name type="scientific">Phytophthora fragariaefolia</name>
    <dbReference type="NCBI Taxonomy" id="1490495"/>
    <lineage>
        <taxon>Eukaryota</taxon>
        <taxon>Sar</taxon>
        <taxon>Stramenopiles</taxon>
        <taxon>Oomycota</taxon>
        <taxon>Peronosporomycetes</taxon>
        <taxon>Peronosporales</taxon>
        <taxon>Peronosporaceae</taxon>
        <taxon>Phytophthora</taxon>
    </lineage>
</organism>
<accession>A0A9W6XNF0</accession>
<protein>
    <submittedName>
        <fullName evidence="1">Unnamed protein product</fullName>
    </submittedName>
</protein>
<name>A0A9W6XNF0_9STRA</name>
<evidence type="ECO:0000313" key="1">
    <source>
        <dbReference type="EMBL" id="GMF43218.1"/>
    </source>
</evidence>
<evidence type="ECO:0000313" key="2">
    <source>
        <dbReference type="Proteomes" id="UP001165121"/>
    </source>
</evidence>
<keyword evidence="2" id="KW-1185">Reference proteome</keyword>
<dbReference type="PANTHER" id="PTHR31569:SF4">
    <property type="entry name" value="SWIM-TYPE DOMAIN-CONTAINING PROTEIN"/>
    <property type="match status" value="1"/>
</dbReference>
<dbReference type="InterPro" id="IPR052579">
    <property type="entry name" value="Zinc_finger_SWIM"/>
</dbReference>
<dbReference type="Proteomes" id="UP001165121">
    <property type="component" value="Unassembled WGS sequence"/>
</dbReference>
<proteinExistence type="predicted"/>
<reference evidence="1" key="1">
    <citation type="submission" date="2023-04" db="EMBL/GenBank/DDBJ databases">
        <title>Phytophthora fragariaefolia NBRC 109709.</title>
        <authorList>
            <person name="Ichikawa N."/>
            <person name="Sato H."/>
            <person name="Tonouchi N."/>
        </authorList>
    </citation>
    <scope>NUCLEOTIDE SEQUENCE</scope>
    <source>
        <strain evidence="1">NBRC 109709</strain>
    </source>
</reference>
<dbReference type="PANTHER" id="PTHR31569">
    <property type="entry name" value="SWIM-TYPE DOMAIN-CONTAINING PROTEIN"/>
    <property type="match status" value="1"/>
</dbReference>
<dbReference type="AlphaFoldDB" id="A0A9W6XNF0"/>
<gene>
    <name evidence="1" type="ORF">Pfra01_001452600</name>
</gene>
<dbReference type="OrthoDB" id="116455at2759"/>
<dbReference type="EMBL" id="BSXT01001519">
    <property type="protein sequence ID" value="GMF43218.1"/>
    <property type="molecule type" value="Genomic_DNA"/>
</dbReference>
<sequence>MMVRAKSEGLFNDYLSALTKLCIGKPLLMEYFTENWLPCKDQWCTFERGDIPHLDNNTNNRLEANWGAAKDLLHRNLAMDDCIDHLLFLQQSAKDQYNYKVKRVGFRYNHGYDKEMSMLAKLAHGMLVTWSKSSIESVVERHTEFHGTTMDQVFSLSLD</sequence>
<comment type="caution">
    <text evidence="1">The sequence shown here is derived from an EMBL/GenBank/DDBJ whole genome shotgun (WGS) entry which is preliminary data.</text>
</comment>